<evidence type="ECO:0000313" key="4">
    <source>
        <dbReference type="Proteomes" id="UP001627408"/>
    </source>
</evidence>
<dbReference type="Proteomes" id="UP001627408">
    <property type="component" value="Unassembled WGS sequence"/>
</dbReference>
<evidence type="ECO:0000256" key="1">
    <source>
        <dbReference type="SAM" id="Phobius"/>
    </source>
</evidence>
<keyword evidence="1" id="KW-1133">Transmembrane helix</keyword>
<dbReference type="InterPro" id="IPR000595">
    <property type="entry name" value="cNMP-bd_dom"/>
</dbReference>
<feature type="transmembrane region" description="Helical" evidence="1">
    <location>
        <begin position="52"/>
        <end position="74"/>
    </location>
</feature>
<dbReference type="InterPro" id="IPR018490">
    <property type="entry name" value="cNMP-bd_dom_sf"/>
</dbReference>
<dbReference type="Gene3D" id="2.60.120.10">
    <property type="entry name" value="Jelly Rolls"/>
    <property type="match status" value="1"/>
</dbReference>
<keyword evidence="1" id="KW-0812">Transmembrane</keyword>
<keyword evidence="1" id="KW-0472">Membrane</keyword>
<reference evidence="3 4" key="1">
    <citation type="submission" date="2024-08" db="EMBL/GenBank/DDBJ databases">
        <title>Tateyamaria sp. nov., isolated from marine algae.</title>
        <authorList>
            <person name="Choi B.J."/>
            <person name="Kim J.M."/>
            <person name="Lee J.K."/>
            <person name="Choi D.G."/>
            <person name="Bayburt H."/>
            <person name="Baek J.H."/>
            <person name="Han D.M."/>
            <person name="Jeon C.O."/>
        </authorList>
    </citation>
    <scope>NUCLEOTIDE SEQUENCE [LARGE SCALE GENOMIC DNA]</scope>
    <source>
        <strain evidence="3 4">KMU-156</strain>
    </source>
</reference>
<keyword evidence="4" id="KW-1185">Reference proteome</keyword>
<dbReference type="SUPFAM" id="SSF51206">
    <property type="entry name" value="cAMP-binding domain-like"/>
    <property type="match status" value="1"/>
</dbReference>
<protein>
    <submittedName>
        <fullName evidence="3">Cyclic nucleotide-binding domain-containing protein</fullName>
    </submittedName>
</protein>
<organism evidence="3 4">
    <name type="scientific">Tateyamaria armeniaca</name>
    <dbReference type="NCBI Taxonomy" id="2518930"/>
    <lineage>
        <taxon>Bacteria</taxon>
        <taxon>Pseudomonadati</taxon>
        <taxon>Pseudomonadota</taxon>
        <taxon>Alphaproteobacteria</taxon>
        <taxon>Rhodobacterales</taxon>
        <taxon>Roseobacteraceae</taxon>
        <taxon>Tateyamaria</taxon>
    </lineage>
</organism>
<gene>
    <name evidence="3" type="ORF">ACERZ8_20685</name>
</gene>
<feature type="domain" description="Cyclic nucleotide-binding" evidence="2">
    <location>
        <begin position="91"/>
        <end position="170"/>
    </location>
</feature>
<dbReference type="InterPro" id="IPR014710">
    <property type="entry name" value="RmlC-like_jellyroll"/>
</dbReference>
<proteinExistence type="predicted"/>
<feature type="transmembrane region" description="Helical" evidence="1">
    <location>
        <begin position="6"/>
        <end position="23"/>
    </location>
</feature>
<dbReference type="EMBL" id="JBHDIY010000002">
    <property type="protein sequence ID" value="MFL4472179.1"/>
    <property type="molecule type" value="Genomic_DNA"/>
</dbReference>
<evidence type="ECO:0000313" key="3">
    <source>
        <dbReference type="EMBL" id="MFL4472179.1"/>
    </source>
</evidence>
<dbReference type="RefSeq" id="WP_407594077.1">
    <property type="nucleotide sequence ID" value="NZ_JBHDIY010000002.1"/>
</dbReference>
<dbReference type="PROSITE" id="PS50042">
    <property type="entry name" value="CNMP_BINDING_3"/>
    <property type="match status" value="1"/>
</dbReference>
<feature type="transmembrane region" description="Helical" evidence="1">
    <location>
        <begin position="28"/>
        <end position="46"/>
    </location>
</feature>
<evidence type="ECO:0000259" key="2">
    <source>
        <dbReference type="PROSITE" id="PS50042"/>
    </source>
</evidence>
<dbReference type="CDD" id="cd00038">
    <property type="entry name" value="CAP_ED"/>
    <property type="match status" value="1"/>
</dbReference>
<comment type="caution">
    <text evidence="3">The sequence shown here is derived from an EMBL/GenBank/DDBJ whole genome shotgun (WGS) entry which is preliminary data.</text>
</comment>
<sequence length="242" mass="27222">MFDNPYIALIFLGLFFRSAGFMVRDELLLRVLMIIGTFCDIAFYILQSPSIWGSVMTNTVLVVINLSLILIITLERSNLFMSNKDRRVFEQFKTLSPGQFRWVNRCARWRIANEQSILLHEGAHSDRLFFINAPHYTVEKQGKVYTAKGPAFVGEIMLLQGGVASATVRVPKGAIYAEWCTSKLCEAMRKNRSLGNALVARFGHDLADKVRYSVPLPQPPAPAANRVVRDPSQNSALLRIAT</sequence>
<name>A0ABW8V2Q3_9RHOB</name>
<accession>A0ABW8V2Q3</accession>